<comment type="function">
    <text evidence="8">Catalyzes the condensation of pantoate with beta-alanine in an ATP-dependent reaction via a pantoyl-adenylate intermediate.</text>
</comment>
<keyword evidence="8" id="KW-0963">Cytoplasm</keyword>
<dbReference type="InterPro" id="IPR014729">
    <property type="entry name" value="Rossmann-like_a/b/a_fold"/>
</dbReference>
<dbReference type="GO" id="GO:0004592">
    <property type="term" value="F:pantoate-beta-alanine ligase activity"/>
    <property type="evidence" value="ECO:0007669"/>
    <property type="project" value="UniProtKB-UniRule"/>
</dbReference>
<protein>
    <recommendedName>
        <fullName evidence="8">Pantothenate synthetase</fullName>
        <shortName evidence="8">PS</shortName>
        <ecNumber evidence="8">6.3.2.1</ecNumber>
    </recommendedName>
    <alternativeName>
        <fullName evidence="8">Pantoate--beta-alanine ligase</fullName>
    </alternativeName>
    <alternativeName>
        <fullName evidence="8">Pantoate-activating enzyme</fullName>
    </alternativeName>
</protein>
<comment type="pathway">
    <text evidence="1 8">Cofactor biosynthesis; (R)-pantothenate biosynthesis; (R)-pantothenate from (R)-pantoate and beta-alanine: step 1/1.</text>
</comment>
<keyword evidence="6 8" id="KW-0067">ATP-binding</keyword>
<dbReference type="RefSeq" id="WP_009194387.1">
    <property type="nucleotide sequence ID" value="NZ_AODQ01000016.1"/>
</dbReference>
<comment type="subcellular location">
    <subcellularLocation>
        <location evidence="8">Cytoplasm</location>
    </subcellularLocation>
</comment>
<evidence type="ECO:0000313" key="10">
    <source>
        <dbReference type="Proteomes" id="UP000011910"/>
    </source>
</evidence>
<evidence type="ECO:0000256" key="1">
    <source>
        <dbReference type="ARBA" id="ARBA00004990"/>
    </source>
</evidence>
<evidence type="ECO:0000256" key="3">
    <source>
        <dbReference type="ARBA" id="ARBA00022598"/>
    </source>
</evidence>
<dbReference type="eggNOG" id="COG0414">
    <property type="taxonomic scope" value="Bacteria"/>
</dbReference>
<comment type="caution">
    <text evidence="9">The sequence shown here is derived from an EMBL/GenBank/DDBJ whole genome shotgun (WGS) entry which is preliminary data.</text>
</comment>
<dbReference type="EMBL" id="AODQ01000016">
    <property type="protein sequence ID" value="EMR03836.1"/>
    <property type="molecule type" value="Genomic_DNA"/>
</dbReference>
<comment type="similarity">
    <text evidence="2 8">Belongs to the pantothenate synthetase family.</text>
</comment>
<keyword evidence="3 8" id="KW-0436">Ligase</keyword>
<feature type="binding site" evidence="8">
    <location>
        <position position="61"/>
    </location>
    <ligand>
        <name>beta-alanine</name>
        <dbReference type="ChEBI" id="CHEBI:57966"/>
    </ligand>
</feature>
<accession>M7N9G9</accession>
<evidence type="ECO:0000256" key="6">
    <source>
        <dbReference type="ARBA" id="ARBA00022840"/>
    </source>
</evidence>
<dbReference type="FunFam" id="3.40.50.620:FF:000013">
    <property type="entry name" value="Pantothenate synthetase"/>
    <property type="match status" value="1"/>
</dbReference>
<feature type="binding site" evidence="8">
    <location>
        <position position="61"/>
    </location>
    <ligand>
        <name>(R)-pantoate</name>
        <dbReference type="ChEBI" id="CHEBI:15980"/>
    </ligand>
</feature>
<dbReference type="CDD" id="cd00560">
    <property type="entry name" value="PanC"/>
    <property type="match status" value="1"/>
</dbReference>
<evidence type="ECO:0000256" key="7">
    <source>
        <dbReference type="ARBA" id="ARBA00048258"/>
    </source>
</evidence>
<feature type="binding site" evidence="8">
    <location>
        <position position="176"/>
    </location>
    <ligand>
        <name>ATP</name>
        <dbReference type="ChEBI" id="CHEBI:30616"/>
    </ligand>
</feature>
<comment type="subunit">
    <text evidence="8">Homodimer.</text>
</comment>
<dbReference type="GO" id="GO:0005829">
    <property type="term" value="C:cytosol"/>
    <property type="evidence" value="ECO:0007669"/>
    <property type="project" value="TreeGrafter"/>
</dbReference>
<dbReference type="UniPathway" id="UPA00028">
    <property type="reaction ID" value="UER00005"/>
</dbReference>
<dbReference type="Pfam" id="PF02569">
    <property type="entry name" value="Pantoate_ligase"/>
    <property type="match status" value="1"/>
</dbReference>
<proteinExistence type="inferred from homology"/>
<feature type="binding site" evidence="8">
    <location>
        <begin position="147"/>
        <end position="150"/>
    </location>
    <ligand>
        <name>ATP</name>
        <dbReference type="ChEBI" id="CHEBI:30616"/>
    </ligand>
</feature>
<dbReference type="OrthoDB" id="9773087at2"/>
<dbReference type="Gene3D" id="3.30.1300.10">
    <property type="entry name" value="Pantoate-beta-alanine ligase, C-terminal domain"/>
    <property type="match status" value="1"/>
</dbReference>
<dbReference type="NCBIfam" id="TIGR00018">
    <property type="entry name" value="panC"/>
    <property type="match status" value="1"/>
</dbReference>
<feature type="binding site" evidence="8">
    <location>
        <begin position="184"/>
        <end position="187"/>
    </location>
    <ligand>
        <name>ATP</name>
        <dbReference type="ChEBI" id="CHEBI:30616"/>
    </ligand>
</feature>
<feature type="binding site" evidence="8">
    <location>
        <begin position="30"/>
        <end position="37"/>
    </location>
    <ligand>
        <name>ATP</name>
        <dbReference type="ChEBI" id="CHEBI:30616"/>
    </ligand>
</feature>
<gene>
    <name evidence="8 9" type="primary">panC</name>
    <name evidence="9" type="ORF">ADICEAN_00985</name>
</gene>
<dbReference type="PANTHER" id="PTHR21299:SF1">
    <property type="entry name" value="PANTOATE--BETA-ALANINE LIGASE"/>
    <property type="match status" value="1"/>
</dbReference>
<dbReference type="GO" id="GO:0015940">
    <property type="term" value="P:pantothenate biosynthetic process"/>
    <property type="evidence" value="ECO:0007669"/>
    <property type="project" value="UniProtKB-UniRule"/>
</dbReference>
<feature type="binding site" evidence="8">
    <location>
        <position position="153"/>
    </location>
    <ligand>
        <name>(R)-pantoate</name>
        <dbReference type="ChEBI" id="CHEBI:15980"/>
    </ligand>
</feature>
<evidence type="ECO:0000256" key="2">
    <source>
        <dbReference type="ARBA" id="ARBA00009256"/>
    </source>
</evidence>
<comment type="catalytic activity">
    <reaction evidence="7 8">
        <text>(R)-pantoate + beta-alanine + ATP = (R)-pantothenate + AMP + diphosphate + H(+)</text>
        <dbReference type="Rhea" id="RHEA:10912"/>
        <dbReference type="ChEBI" id="CHEBI:15378"/>
        <dbReference type="ChEBI" id="CHEBI:15980"/>
        <dbReference type="ChEBI" id="CHEBI:29032"/>
        <dbReference type="ChEBI" id="CHEBI:30616"/>
        <dbReference type="ChEBI" id="CHEBI:33019"/>
        <dbReference type="ChEBI" id="CHEBI:57966"/>
        <dbReference type="ChEBI" id="CHEBI:456215"/>
        <dbReference type="EC" id="6.3.2.1"/>
    </reaction>
</comment>
<dbReference type="SUPFAM" id="SSF52374">
    <property type="entry name" value="Nucleotidylyl transferase"/>
    <property type="match status" value="1"/>
</dbReference>
<dbReference type="Gene3D" id="3.40.50.620">
    <property type="entry name" value="HUPs"/>
    <property type="match status" value="1"/>
</dbReference>
<dbReference type="HAMAP" id="MF_00158">
    <property type="entry name" value="PanC"/>
    <property type="match status" value="1"/>
</dbReference>
<dbReference type="InterPro" id="IPR003721">
    <property type="entry name" value="Pantoate_ligase"/>
</dbReference>
<feature type="active site" description="Proton donor" evidence="8">
    <location>
        <position position="37"/>
    </location>
</feature>
<dbReference type="STRING" id="1279009.ADICEAN_00985"/>
<dbReference type="InterPro" id="IPR042176">
    <property type="entry name" value="Pantoate_ligase_C"/>
</dbReference>
<name>M7N9G9_9BACT</name>
<evidence type="ECO:0000256" key="5">
    <source>
        <dbReference type="ARBA" id="ARBA00022741"/>
    </source>
</evidence>
<keyword evidence="4 8" id="KW-0566">Pantothenate biosynthesis</keyword>
<dbReference type="Proteomes" id="UP000011910">
    <property type="component" value="Unassembled WGS sequence"/>
</dbReference>
<evidence type="ECO:0000313" key="9">
    <source>
        <dbReference type="EMBL" id="EMR03836.1"/>
    </source>
</evidence>
<reference evidence="9 10" key="1">
    <citation type="journal article" date="2013" name="Genome Announc.">
        <title>Draft Genome Sequence of Cesiribacter andamanensis Strain AMV16T, Isolated from a Soil Sample from a Mud Volcano in the Andaman Islands, India.</title>
        <authorList>
            <person name="Shivaji S."/>
            <person name="Ara S."/>
            <person name="Begum Z."/>
            <person name="Srinivas T.N."/>
            <person name="Singh A."/>
            <person name="Kumar Pinnaka A."/>
        </authorList>
    </citation>
    <scope>NUCLEOTIDE SEQUENCE [LARGE SCALE GENOMIC DNA]</scope>
    <source>
        <strain evidence="9 10">AMV16</strain>
    </source>
</reference>
<dbReference type="PANTHER" id="PTHR21299">
    <property type="entry name" value="CYTIDYLATE KINASE/PANTOATE-BETA-ALANINE LIGASE"/>
    <property type="match status" value="1"/>
</dbReference>
<dbReference type="GO" id="GO:0005524">
    <property type="term" value="F:ATP binding"/>
    <property type="evidence" value="ECO:0007669"/>
    <property type="project" value="UniProtKB-KW"/>
</dbReference>
<comment type="miscellaneous">
    <text evidence="8">The reaction proceeds by a bi uni uni bi ping pong mechanism.</text>
</comment>
<evidence type="ECO:0000256" key="8">
    <source>
        <dbReference type="HAMAP-Rule" id="MF_00158"/>
    </source>
</evidence>
<dbReference type="PATRIC" id="fig|1279009.4.peg.999"/>
<dbReference type="AlphaFoldDB" id="M7N9G9"/>
<organism evidence="9 10">
    <name type="scientific">Cesiribacter andamanensis AMV16</name>
    <dbReference type="NCBI Taxonomy" id="1279009"/>
    <lineage>
        <taxon>Bacteria</taxon>
        <taxon>Pseudomonadati</taxon>
        <taxon>Bacteroidota</taxon>
        <taxon>Cytophagia</taxon>
        <taxon>Cytophagales</taxon>
        <taxon>Cesiribacteraceae</taxon>
        <taxon>Cesiribacter</taxon>
    </lineage>
</organism>
<sequence>MLVFRKKEALRQHLQEQRRSGTTLGLVPTMGALHQGHLSLLQHALASCGHVVCSVFVNPTQFTRAEDLEKYPRMPEQDLALLEAAGCHTVFLPEVEEMYPSQALTHMHFGPLEAVMEGRYRPGHFSGVGLVVSKLFNIVQPDKAFFGQKDLQQCRIIEQLVRDLSFPIEITLVPTLREADGLALSSRNMRLSAAGRQTATHLHQALQQAARALQEGASPQTAQNGALSYLQGVPELEPEYFCIVEGGTLQELDTVLQAESVALCVAAYVEGVRLIDNLLLAPYTITTTTTRP</sequence>
<keyword evidence="10" id="KW-1185">Reference proteome</keyword>
<keyword evidence="5 8" id="KW-0547">Nucleotide-binding</keyword>
<evidence type="ECO:0000256" key="4">
    <source>
        <dbReference type="ARBA" id="ARBA00022655"/>
    </source>
</evidence>
<dbReference type="EC" id="6.3.2.1" evidence="8"/>